<organism evidence="1 2">
    <name type="scientific">Silvanigrella paludirubra</name>
    <dbReference type="NCBI Taxonomy" id="2499159"/>
    <lineage>
        <taxon>Bacteria</taxon>
        <taxon>Pseudomonadati</taxon>
        <taxon>Bdellovibrionota</taxon>
        <taxon>Oligoflexia</taxon>
        <taxon>Silvanigrellales</taxon>
        <taxon>Silvanigrellaceae</taxon>
        <taxon>Silvanigrella</taxon>
    </lineage>
</organism>
<sequence length="253" mass="29685">MKKKKIIIILLAVFFILGSIASVIGYVYKRDKSKYEPKLWIGLFDYRLNFRDVGESLNKCLNRDVFNTGLMFRSNKYFSGWSCDKIQNPKKIYSLNFSPWDPHSYYCEKNDGTRMYGFHPNTEFEISDIEKLDNWKRPEFKSSMCTFFKETMQDLIQKNSFLFHCDVGRDRTGAFAAMMSMIMLEQKKLSNTEMINAIECDYEKTSALEKQKIGRMKDFMLEMQSKGGVSKFIETECNINPEILLKAADQFIK</sequence>
<dbReference type="EMBL" id="WFLM01000005">
    <property type="protein sequence ID" value="KAB8037098.1"/>
    <property type="molecule type" value="Genomic_DNA"/>
</dbReference>
<dbReference type="Proteomes" id="UP000437748">
    <property type="component" value="Unassembled WGS sequence"/>
</dbReference>
<dbReference type="AlphaFoldDB" id="A0A6N6VPK1"/>
<keyword evidence="2" id="KW-1185">Reference proteome</keyword>
<dbReference type="Gene3D" id="3.90.190.10">
    <property type="entry name" value="Protein tyrosine phosphatase superfamily"/>
    <property type="match status" value="1"/>
</dbReference>
<evidence type="ECO:0000313" key="1">
    <source>
        <dbReference type="EMBL" id="KAB8037098.1"/>
    </source>
</evidence>
<accession>A0A6N6VPK1</accession>
<dbReference type="RefSeq" id="WP_153421515.1">
    <property type="nucleotide sequence ID" value="NZ_WFLM01000005.1"/>
</dbReference>
<dbReference type="Pfam" id="PF13350">
    <property type="entry name" value="Y_phosphatase3"/>
    <property type="match status" value="1"/>
</dbReference>
<evidence type="ECO:0000313" key="2">
    <source>
        <dbReference type="Proteomes" id="UP000437748"/>
    </source>
</evidence>
<dbReference type="InterPro" id="IPR026893">
    <property type="entry name" value="Tyr/Ser_Pase_IphP-type"/>
</dbReference>
<reference evidence="1 2" key="1">
    <citation type="submission" date="2019-10" db="EMBL/GenBank/DDBJ databases">
        <title>New species of Slilvanegrellaceae.</title>
        <authorList>
            <person name="Pitt A."/>
            <person name="Hahn M.W."/>
        </authorList>
    </citation>
    <scope>NUCLEOTIDE SEQUENCE [LARGE SCALE GENOMIC DNA]</scope>
    <source>
        <strain evidence="1 2">SP-Ram-0.45-NSY-1</strain>
    </source>
</reference>
<dbReference type="PROSITE" id="PS00383">
    <property type="entry name" value="TYR_PHOSPHATASE_1"/>
    <property type="match status" value="1"/>
</dbReference>
<name>A0A6N6VPK1_9BACT</name>
<evidence type="ECO:0008006" key="3">
    <source>
        <dbReference type="Google" id="ProtNLM"/>
    </source>
</evidence>
<comment type="caution">
    <text evidence="1">The sequence shown here is derived from an EMBL/GenBank/DDBJ whole genome shotgun (WGS) entry which is preliminary data.</text>
</comment>
<dbReference type="InterPro" id="IPR029021">
    <property type="entry name" value="Prot-tyrosine_phosphatase-like"/>
</dbReference>
<proteinExistence type="predicted"/>
<gene>
    <name evidence="1" type="ORF">GCL60_14810</name>
</gene>
<dbReference type="OrthoDB" id="1188001at2"/>
<dbReference type="GO" id="GO:0004721">
    <property type="term" value="F:phosphoprotein phosphatase activity"/>
    <property type="evidence" value="ECO:0007669"/>
    <property type="project" value="InterPro"/>
</dbReference>
<dbReference type="SUPFAM" id="SSF52799">
    <property type="entry name" value="(Phosphotyrosine protein) phosphatases II"/>
    <property type="match status" value="1"/>
</dbReference>
<protein>
    <recommendedName>
        <fullName evidence="3">Tyrosine specific protein phosphatases domain-containing protein</fullName>
    </recommendedName>
</protein>
<dbReference type="InterPro" id="IPR016130">
    <property type="entry name" value="Tyr_Pase_AS"/>
</dbReference>